<evidence type="ECO:0000256" key="2">
    <source>
        <dbReference type="ARBA" id="ARBA00022516"/>
    </source>
</evidence>
<dbReference type="GO" id="GO:0016020">
    <property type="term" value="C:membrane"/>
    <property type="evidence" value="ECO:0007669"/>
    <property type="project" value="GOC"/>
</dbReference>
<feature type="domain" description="Mannose-1-phosphate guanyltransferase C-terminal" evidence="8">
    <location>
        <begin position="10"/>
        <end position="71"/>
    </location>
</feature>
<dbReference type="GO" id="GO:0008780">
    <property type="term" value="F:acyl-[acyl-carrier-protein]-UDP-N-acetylglucosamine O-acyltransferase activity"/>
    <property type="evidence" value="ECO:0007669"/>
    <property type="project" value="UniProtKB-EC"/>
</dbReference>
<dbReference type="EC" id="2.3.1.129" evidence="9"/>
<dbReference type="EMBL" id="CP036281">
    <property type="protein sequence ID" value="QDU81627.1"/>
    <property type="molecule type" value="Genomic_DNA"/>
</dbReference>
<evidence type="ECO:0000313" key="10">
    <source>
        <dbReference type="Proteomes" id="UP000317178"/>
    </source>
</evidence>
<dbReference type="NCBIfam" id="NF003657">
    <property type="entry name" value="PRK05289.1"/>
    <property type="match status" value="1"/>
</dbReference>
<dbReference type="GO" id="GO:0009245">
    <property type="term" value="P:lipid A biosynthetic process"/>
    <property type="evidence" value="ECO:0007669"/>
    <property type="project" value="UniProtKB-KW"/>
</dbReference>
<dbReference type="InterPro" id="IPR010137">
    <property type="entry name" value="Lipid_A_LpxA"/>
</dbReference>
<dbReference type="InterPro" id="IPR056729">
    <property type="entry name" value="GMPPB_C"/>
</dbReference>
<evidence type="ECO:0000313" key="9">
    <source>
        <dbReference type="EMBL" id="QDU81627.1"/>
    </source>
</evidence>
<dbReference type="PIRSF" id="PIRSF000456">
    <property type="entry name" value="UDP-GlcNAc_acltr"/>
    <property type="match status" value="1"/>
</dbReference>
<sequence>MAVHPTAIIHPSAIINPQAQIHAACEIGPHVVIDGPVRIGPGCKLAPSVIVMGETSIGSNCSIHSHAVIGDVPQDHGYDGEMTYCNIGNEVIIREGVTIHRAVTAGQATIIGDRSYLMTNSHVGHDCVLGEDVTLVSGALLGGHVTIGDKAIISGNAAIHQFCRIGTMAMVSGLAKVVQDVPPYLMTDRDGSIVGLNSIGLKRGGYSNEERTELKTLFKLIYRSSMPFYRVADLAHDIALTDAGRLFLAFFNSDSSRGIRKSVQRKKVA</sequence>
<reference evidence="9 10" key="1">
    <citation type="submission" date="2019-02" db="EMBL/GenBank/DDBJ databases">
        <title>Deep-cultivation of Planctomycetes and their phenomic and genomic characterization uncovers novel biology.</title>
        <authorList>
            <person name="Wiegand S."/>
            <person name="Jogler M."/>
            <person name="Boedeker C."/>
            <person name="Pinto D."/>
            <person name="Vollmers J."/>
            <person name="Rivas-Marin E."/>
            <person name="Kohn T."/>
            <person name="Peeters S.H."/>
            <person name="Heuer A."/>
            <person name="Rast P."/>
            <person name="Oberbeckmann S."/>
            <person name="Bunk B."/>
            <person name="Jeske O."/>
            <person name="Meyerdierks A."/>
            <person name="Storesund J.E."/>
            <person name="Kallscheuer N."/>
            <person name="Luecker S."/>
            <person name="Lage O.M."/>
            <person name="Pohl T."/>
            <person name="Merkel B.J."/>
            <person name="Hornburger P."/>
            <person name="Mueller R.-W."/>
            <person name="Bruemmer F."/>
            <person name="Labrenz M."/>
            <person name="Spormann A.M."/>
            <person name="Op den Camp H."/>
            <person name="Overmann J."/>
            <person name="Amann R."/>
            <person name="Jetten M.S.M."/>
            <person name="Mascher T."/>
            <person name="Medema M.H."/>
            <person name="Devos D.P."/>
            <person name="Kaster A.-K."/>
            <person name="Ovreas L."/>
            <person name="Rohde M."/>
            <person name="Galperin M.Y."/>
            <person name="Jogler C."/>
        </authorList>
    </citation>
    <scope>NUCLEOTIDE SEQUENCE [LARGE SCALE GENOMIC DNA]</scope>
    <source>
        <strain evidence="9 10">Pla110</strain>
    </source>
</reference>
<keyword evidence="10" id="KW-1185">Reference proteome</keyword>
<evidence type="ECO:0000256" key="3">
    <source>
        <dbReference type="ARBA" id="ARBA00022556"/>
    </source>
</evidence>
<dbReference type="OrthoDB" id="9807278at2"/>
<dbReference type="RefSeq" id="WP_144997131.1">
    <property type="nucleotide sequence ID" value="NZ_CP036281.1"/>
</dbReference>
<dbReference type="PANTHER" id="PTHR43480">
    <property type="entry name" value="ACYL-[ACYL-CARRIER-PROTEIN]--UDP-N-ACETYLGLUCOSAMINE O-ACYLTRANSFERASE"/>
    <property type="match status" value="1"/>
</dbReference>
<feature type="domain" description="UDP N-acetylglucosamine O-acyltransferase C-terminal" evidence="7">
    <location>
        <begin position="180"/>
        <end position="259"/>
    </location>
</feature>
<keyword evidence="1" id="KW-0963">Cytoplasm</keyword>
<accession>A0A518CQY0</accession>
<dbReference type="Pfam" id="PF13720">
    <property type="entry name" value="Acetyltransf_11"/>
    <property type="match status" value="1"/>
</dbReference>
<dbReference type="InterPro" id="IPR011004">
    <property type="entry name" value="Trimer_LpxA-like_sf"/>
</dbReference>
<dbReference type="Proteomes" id="UP000317178">
    <property type="component" value="Chromosome"/>
</dbReference>
<dbReference type="Pfam" id="PF25087">
    <property type="entry name" value="GMPPB_C"/>
    <property type="match status" value="1"/>
</dbReference>
<evidence type="ECO:0000259" key="8">
    <source>
        <dbReference type="Pfam" id="PF25087"/>
    </source>
</evidence>
<dbReference type="SUPFAM" id="SSF51161">
    <property type="entry name" value="Trimeric LpxA-like enzymes"/>
    <property type="match status" value="1"/>
</dbReference>
<proteinExistence type="predicted"/>
<dbReference type="Gene3D" id="1.20.1180.10">
    <property type="entry name" value="Udp N-acetylglucosamine O-acyltransferase, C-terminal domain"/>
    <property type="match status" value="1"/>
</dbReference>
<dbReference type="AlphaFoldDB" id="A0A518CQY0"/>
<dbReference type="PANTHER" id="PTHR43480:SF1">
    <property type="entry name" value="ACYL-[ACYL-CARRIER-PROTEIN]--UDP-N-ACETYLGLUCOSAMINE O-ACYLTRANSFERASE, MITOCHONDRIAL-RELATED"/>
    <property type="match status" value="1"/>
</dbReference>
<evidence type="ECO:0000256" key="6">
    <source>
        <dbReference type="ARBA" id="ARBA00023315"/>
    </source>
</evidence>
<dbReference type="InterPro" id="IPR001451">
    <property type="entry name" value="Hexapep"/>
</dbReference>
<dbReference type="Gene3D" id="2.160.10.10">
    <property type="entry name" value="Hexapeptide repeat proteins"/>
    <property type="match status" value="1"/>
</dbReference>
<evidence type="ECO:0000256" key="4">
    <source>
        <dbReference type="ARBA" id="ARBA00022679"/>
    </source>
</evidence>
<evidence type="ECO:0000259" key="7">
    <source>
        <dbReference type="Pfam" id="PF13720"/>
    </source>
</evidence>
<evidence type="ECO:0000256" key="1">
    <source>
        <dbReference type="ARBA" id="ARBA00022490"/>
    </source>
</evidence>
<dbReference type="Pfam" id="PF00132">
    <property type="entry name" value="Hexapep"/>
    <property type="match status" value="1"/>
</dbReference>
<dbReference type="KEGG" id="plon:Pla110_33700"/>
<organism evidence="9 10">
    <name type="scientific">Polystyrenella longa</name>
    <dbReference type="NCBI Taxonomy" id="2528007"/>
    <lineage>
        <taxon>Bacteria</taxon>
        <taxon>Pseudomonadati</taxon>
        <taxon>Planctomycetota</taxon>
        <taxon>Planctomycetia</taxon>
        <taxon>Planctomycetales</taxon>
        <taxon>Planctomycetaceae</taxon>
        <taxon>Polystyrenella</taxon>
    </lineage>
</organism>
<dbReference type="InterPro" id="IPR037157">
    <property type="entry name" value="Acetyltransf_C_sf"/>
</dbReference>
<keyword evidence="4 9" id="KW-0808">Transferase</keyword>
<name>A0A518CQY0_9PLAN</name>
<keyword evidence="2" id="KW-0444">Lipid biosynthesis</keyword>
<protein>
    <submittedName>
        <fullName evidence="9">Acyl-[acyl-carrier-protein]--UDP-N-acetylglucosamine O-acyltransferase</fullName>
        <ecNumber evidence="9">2.3.1.129</ecNumber>
    </submittedName>
</protein>
<gene>
    <name evidence="9" type="primary">lpxA_2</name>
    <name evidence="9" type="ORF">Pla110_33700</name>
</gene>
<dbReference type="NCBIfam" id="TIGR01852">
    <property type="entry name" value="lipid_A_lpxA"/>
    <property type="match status" value="1"/>
</dbReference>
<evidence type="ECO:0000256" key="5">
    <source>
        <dbReference type="ARBA" id="ARBA00023098"/>
    </source>
</evidence>
<keyword evidence="6 9" id="KW-0012">Acyltransferase</keyword>
<dbReference type="InterPro" id="IPR029098">
    <property type="entry name" value="Acetyltransf_C"/>
</dbReference>
<keyword evidence="3" id="KW-0441">Lipid A biosynthesis</keyword>
<keyword evidence="5" id="KW-0443">Lipid metabolism</keyword>